<dbReference type="EMBL" id="BGPR01042618">
    <property type="protein sequence ID" value="GBO19082.1"/>
    <property type="molecule type" value="Genomic_DNA"/>
</dbReference>
<evidence type="ECO:0000313" key="3">
    <source>
        <dbReference type="Proteomes" id="UP000499080"/>
    </source>
</evidence>
<sequence length="91" mass="10333">MESCNKHLRSSNIESATRLPPKLLHRTSFLEPGGRQKCSGKTGPKGCTYRPFADDFVFWSTPGQNRKSKNPNKALQTFKTWTKTSTNLKFL</sequence>
<evidence type="ECO:0000256" key="1">
    <source>
        <dbReference type="SAM" id="MobiDB-lite"/>
    </source>
</evidence>
<protein>
    <submittedName>
        <fullName evidence="2">Uncharacterized protein</fullName>
    </submittedName>
</protein>
<feature type="region of interest" description="Disordered" evidence="1">
    <location>
        <begin position="1"/>
        <end position="45"/>
    </location>
</feature>
<keyword evidence="3" id="KW-1185">Reference proteome</keyword>
<name>A0A4Y2V3J4_ARAVE</name>
<accession>A0A4Y2V3J4</accession>
<dbReference type="Proteomes" id="UP000499080">
    <property type="component" value="Unassembled WGS sequence"/>
</dbReference>
<organism evidence="2 3">
    <name type="scientific">Araneus ventricosus</name>
    <name type="common">Orbweaver spider</name>
    <name type="synonym">Epeira ventricosa</name>
    <dbReference type="NCBI Taxonomy" id="182803"/>
    <lineage>
        <taxon>Eukaryota</taxon>
        <taxon>Metazoa</taxon>
        <taxon>Ecdysozoa</taxon>
        <taxon>Arthropoda</taxon>
        <taxon>Chelicerata</taxon>
        <taxon>Arachnida</taxon>
        <taxon>Araneae</taxon>
        <taxon>Araneomorphae</taxon>
        <taxon>Entelegynae</taxon>
        <taxon>Araneoidea</taxon>
        <taxon>Araneidae</taxon>
        <taxon>Araneus</taxon>
    </lineage>
</organism>
<gene>
    <name evidence="2" type="ORF">AVEN_152786_1</name>
</gene>
<evidence type="ECO:0000313" key="2">
    <source>
        <dbReference type="EMBL" id="GBO19082.1"/>
    </source>
</evidence>
<proteinExistence type="predicted"/>
<comment type="caution">
    <text evidence="2">The sequence shown here is derived from an EMBL/GenBank/DDBJ whole genome shotgun (WGS) entry which is preliminary data.</text>
</comment>
<dbReference type="AlphaFoldDB" id="A0A4Y2V3J4"/>
<reference evidence="2 3" key="1">
    <citation type="journal article" date="2019" name="Sci. Rep.">
        <title>Orb-weaving spider Araneus ventricosus genome elucidates the spidroin gene catalogue.</title>
        <authorList>
            <person name="Kono N."/>
            <person name="Nakamura H."/>
            <person name="Ohtoshi R."/>
            <person name="Moran D.A.P."/>
            <person name="Shinohara A."/>
            <person name="Yoshida Y."/>
            <person name="Fujiwara M."/>
            <person name="Mori M."/>
            <person name="Tomita M."/>
            <person name="Arakawa K."/>
        </authorList>
    </citation>
    <scope>NUCLEOTIDE SEQUENCE [LARGE SCALE GENOMIC DNA]</scope>
</reference>